<dbReference type="EMBL" id="WKKF01000001">
    <property type="protein sequence ID" value="MRX52460.1"/>
    <property type="molecule type" value="Genomic_DNA"/>
</dbReference>
<protein>
    <submittedName>
        <fullName evidence="2">DUF302 domain-containing protein</fullName>
    </submittedName>
</protein>
<reference evidence="2 3" key="1">
    <citation type="submission" date="2019-11" db="EMBL/GenBank/DDBJ databases">
        <title>Bacillus idriensis genome.</title>
        <authorList>
            <person name="Konopka E.N."/>
            <person name="Newman J.D."/>
        </authorList>
    </citation>
    <scope>NUCLEOTIDE SEQUENCE [LARGE SCALE GENOMIC DNA]</scope>
    <source>
        <strain evidence="2 3">DSM 19097</strain>
    </source>
</reference>
<feature type="domain" description="DUF302" evidence="1">
    <location>
        <begin position="34"/>
        <end position="96"/>
    </location>
</feature>
<dbReference type="SUPFAM" id="SSF103247">
    <property type="entry name" value="TT1751-like"/>
    <property type="match status" value="1"/>
</dbReference>
<evidence type="ECO:0000313" key="2">
    <source>
        <dbReference type="EMBL" id="MRX52460.1"/>
    </source>
</evidence>
<sequence>MFHYTKTLNGSVNDNVNAITELLADEGFGVLWKLDLKDKLNDKGVNFSEEIAILEVCNPFEAKKVLEETILASYFLPCKLIVYSDEGSTKIGMPKPTSLIQLLEDKNLEEIASDIEVRLIKCIDQLS</sequence>
<dbReference type="PANTHER" id="PTHR38342:SF1">
    <property type="entry name" value="SLR5037 PROTEIN"/>
    <property type="match status" value="1"/>
</dbReference>
<dbReference type="PANTHER" id="PTHR38342">
    <property type="entry name" value="SLR5037 PROTEIN"/>
    <property type="match status" value="1"/>
</dbReference>
<dbReference type="RefSeq" id="WP_070877149.1">
    <property type="nucleotide sequence ID" value="NZ_CAJFZX010000002.1"/>
</dbReference>
<dbReference type="InterPro" id="IPR005180">
    <property type="entry name" value="DUF302"/>
</dbReference>
<organism evidence="2 3">
    <name type="scientific">Metabacillus idriensis</name>
    <dbReference type="NCBI Taxonomy" id="324768"/>
    <lineage>
        <taxon>Bacteria</taxon>
        <taxon>Bacillati</taxon>
        <taxon>Bacillota</taxon>
        <taxon>Bacilli</taxon>
        <taxon>Bacillales</taxon>
        <taxon>Bacillaceae</taxon>
        <taxon>Metabacillus</taxon>
    </lineage>
</organism>
<dbReference type="CDD" id="cd14797">
    <property type="entry name" value="DUF302"/>
    <property type="match status" value="1"/>
</dbReference>
<dbReference type="AlphaFoldDB" id="A0A6I2M312"/>
<accession>A0A6I2M312</accession>
<keyword evidence="3" id="KW-1185">Reference proteome</keyword>
<dbReference type="InterPro" id="IPR016796">
    <property type="entry name" value="UCP021774"/>
</dbReference>
<dbReference type="InterPro" id="IPR035923">
    <property type="entry name" value="TT1751-like_sf"/>
</dbReference>
<dbReference type="Proteomes" id="UP000441585">
    <property type="component" value="Unassembled WGS sequence"/>
</dbReference>
<comment type="caution">
    <text evidence="2">The sequence shown here is derived from an EMBL/GenBank/DDBJ whole genome shotgun (WGS) entry which is preliminary data.</text>
</comment>
<dbReference type="Gene3D" id="3.30.310.70">
    <property type="entry name" value="TT1751-like domain"/>
    <property type="match status" value="1"/>
</dbReference>
<dbReference type="Pfam" id="PF03625">
    <property type="entry name" value="DUF302"/>
    <property type="match status" value="1"/>
</dbReference>
<dbReference type="PIRSF" id="PIRSF021774">
    <property type="entry name" value="UCP021774"/>
    <property type="match status" value="1"/>
</dbReference>
<name>A0A6I2M312_9BACI</name>
<gene>
    <name evidence="2" type="ORF">GJU41_00625</name>
</gene>
<evidence type="ECO:0000259" key="1">
    <source>
        <dbReference type="Pfam" id="PF03625"/>
    </source>
</evidence>
<proteinExistence type="predicted"/>
<evidence type="ECO:0000313" key="3">
    <source>
        <dbReference type="Proteomes" id="UP000441585"/>
    </source>
</evidence>